<name>A0A382IIW7_9ZZZZ</name>
<evidence type="ECO:0000313" key="1">
    <source>
        <dbReference type="EMBL" id="SVB99704.1"/>
    </source>
</evidence>
<reference evidence="1" key="1">
    <citation type="submission" date="2018-05" db="EMBL/GenBank/DDBJ databases">
        <authorList>
            <person name="Lanie J.A."/>
            <person name="Ng W.-L."/>
            <person name="Kazmierczak K.M."/>
            <person name="Andrzejewski T.M."/>
            <person name="Davidsen T.M."/>
            <person name="Wayne K.J."/>
            <person name="Tettelin H."/>
            <person name="Glass J.I."/>
            <person name="Rusch D."/>
            <person name="Podicherti R."/>
            <person name="Tsui H.-C.T."/>
            <person name="Winkler M.E."/>
        </authorList>
    </citation>
    <scope>NUCLEOTIDE SEQUENCE</scope>
</reference>
<evidence type="ECO:0008006" key="2">
    <source>
        <dbReference type="Google" id="ProtNLM"/>
    </source>
</evidence>
<dbReference type="AlphaFoldDB" id="A0A382IIW7"/>
<dbReference type="InterPro" id="IPR016181">
    <property type="entry name" value="Acyl_CoA_acyltransferase"/>
</dbReference>
<dbReference type="SUPFAM" id="SSF55729">
    <property type="entry name" value="Acyl-CoA N-acyltransferases (Nat)"/>
    <property type="match status" value="1"/>
</dbReference>
<accession>A0A382IIW7</accession>
<proteinExistence type="predicted"/>
<organism evidence="1">
    <name type="scientific">marine metagenome</name>
    <dbReference type="NCBI Taxonomy" id="408172"/>
    <lineage>
        <taxon>unclassified sequences</taxon>
        <taxon>metagenomes</taxon>
        <taxon>ecological metagenomes</taxon>
    </lineage>
</organism>
<sequence>MDKIELRKVTEKDWNFILDLRNEFYTNSFYEQKKLIQKTEHYEYMNKQTTNPNFHQWIAIQSKNPSSIGYVRILDQDVNIMVEKK</sequence>
<dbReference type="EMBL" id="UINC01067741">
    <property type="protein sequence ID" value="SVB99704.1"/>
    <property type="molecule type" value="Genomic_DNA"/>
</dbReference>
<gene>
    <name evidence="1" type="ORF">METZ01_LOCUS252558</name>
</gene>
<dbReference type="Gene3D" id="3.40.630.30">
    <property type="match status" value="1"/>
</dbReference>
<protein>
    <recommendedName>
        <fullName evidence="2">N-acetyltransferase domain-containing protein</fullName>
    </recommendedName>
</protein>
<feature type="non-terminal residue" evidence="1">
    <location>
        <position position="85"/>
    </location>
</feature>